<organism evidence="1">
    <name type="scientific">marine metagenome</name>
    <dbReference type="NCBI Taxonomy" id="408172"/>
    <lineage>
        <taxon>unclassified sequences</taxon>
        <taxon>metagenomes</taxon>
        <taxon>ecological metagenomes</taxon>
    </lineage>
</organism>
<name>A0A382HP46_9ZZZZ</name>
<protein>
    <submittedName>
        <fullName evidence="1">Uncharacterized protein</fullName>
    </submittedName>
</protein>
<accession>A0A382HP46</accession>
<proteinExistence type="predicted"/>
<gene>
    <name evidence="1" type="ORF">METZ01_LOCUS241581</name>
</gene>
<dbReference type="EMBL" id="UINC01062275">
    <property type="protein sequence ID" value="SVB88727.1"/>
    <property type="molecule type" value="Genomic_DNA"/>
</dbReference>
<sequence length="43" mass="4613">MGQVASNVADYVAAQQLVANTLPAAGTEWLDIRRDQARTRLAA</sequence>
<feature type="non-terminal residue" evidence="1">
    <location>
        <position position="43"/>
    </location>
</feature>
<dbReference type="AlphaFoldDB" id="A0A382HP46"/>
<reference evidence="1" key="1">
    <citation type="submission" date="2018-05" db="EMBL/GenBank/DDBJ databases">
        <authorList>
            <person name="Lanie J.A."/>
            <person name="Ng W.-L."/>
            <person name="Kazmierczak K.M."/>
            <person name="Andrzejewski T.M."/>
            <person name="Davidsen T.M."/>
            <person name="Wayne K.J."/>
            <person name="Tettelin H."/>
            <person name="Glass J.I."/>
            <person name="Rusch D."/>
            <person name="Podicherti R."/>
            <person name="Tsui H.-C.T."/>
            <person name="Winkler M.E."/>
        </authorList>
    </citation>
    <scope>NUCLEOTIDE SEQUENCE</scope>
</reference>
<evidence type="ECO:0000313" key="1">
    <source>
        <dbReference type="EMBL" id="SVB88727.1"/>
    </source>
</evidence>